<dbReference type="PANTHER" id="PTHR23184">
    <property type="entry name" value="TETRATRICOPEPTIDE REPEAT PROTEIN 14"/>
    <property type="match status" value="1"/>
</dbReference>
<proteinExistence type="predicted"/>
<accession>A0A9J2PDP8</accession>
<dbReference type="PANTHER" id="PTHR23184:SF9">
    <property type="entry name" value="TETRATRICOPEPTIDE REPEAT PROTEIN 14"/>
    <property type="match status" value="1"/>
</dbReference>
<organism evidence="4 5">
    <name type="scientific">Ascaris lumbricoides</name>
    <name type="common">Giant roundworm</name>
    <dbReference type="NCBI Taxonomy" id="6252"/>
    <lineage>
        <taxon>Eukaryota</taxon>
        <taxon>Metazoa</taxon>
        <taxon>Ecdysozoa</taxon>
        <taxon>Nematoda</taxon>
        <taxon>Chromadorea</taxon>
        <taxon>Rhabditida</taxon>
        <taxon>Spirurina</taxon>
        <taxon>Ascaridomorpha</taxon>
        <taxon>Ascaridoidea</taxon>
        <taxon>Ascarididae</taxon>
        <taxon>Ascaris</taxon>
    </lineage>
</organism>
<feature type="region of interest" description="Disordered" evidence="3">
    <location>
        <begin position="1"/>
        <end position="35"/>
    </location>
</feature>
<evidence type="ECO:0000256" key="2">
    <source>
        <dbReference type="SAM" id="Coils"/>
    </source>
</evidence>
<dbReference type="WBParaSite" id="ALUE_0000808001-mRNA-1">
    <property type="protein sequence ID" value="ALUE_0000808001-mRNA-1"/>
    <property type="gene ID" value="ALUE_0000808001"/>
</dbReference>
<dbReference type="Proteomes" id="UP000036681">
    <property type="component" value="Unplaced"/>
</dbReference>
<feature type="coiled-coil region" evidence="2">
    <location>
        <begin position="332"/>
        <end position="362"/>
    </location>
</feature>
<dbReference type="Pfam" id="PF13181">
    <property type="entry name" value="TPR_8"/>
    <property type="match status" value="1"/>
</dbReference>
<evidence type="ECO:0000256" key="3">
    <source>
        <dbReference type="SAM" id="MobiDB-lite"/>
    </source>
</evidence>
<protein>
    <submittedName>
        <fullName evidence="5">Tetratricopeptide repeat protein 14</fullName>
    </submittedName>
</protein>
<dbReference type="AlphaFoldDB" id="A0A9J2PDP8"/>
<feature type="region of interest" description="Disordered" evidence="3">
    <location>
        <begin position="380"/>
        <end position="412"/>
    </location>
</feature>
<dbReference type="Gene3D" id="1.25.40.10">
    <property type="entry name" value="Tetratricopeptide repeat domain"/>
    <property type="match status" value="1"/>
</dbReference>
<name>A0A9J2PDP8_ASCLU</name>
<feature type="compositionally biased region" description="Basic and acidic residues" evidence="3">
    <location>
        <begin position="387"/>
        <end position="412"/>
    </location>
</feature>
<evidence type="ECO:0000313" key="5">
    <source>
        <dbReference type="WBParaSite" id="ALUE_0000808001-mRNA-1"/>
    </source>
</evidence>
<feature type="compositionally biased region" description="Low complexity" evidence="3">
    <location>
        <begin position="1"/>
        <end position="27"/>
    </location>
</feature>
<dbReference type="SUPFAM" id="SSF48452">
    <property type="entry name" value="TPR-like"/>
    <property type="match status" value="1"/>
</dbReference>
<evidence type="ECO:0000313" key="4">
    <source>
        <dbReference type="Proteomes" id="UP000036681"/>
    </source>
</evidence>
<keyword evidence="1" id="KW-0802">TPR repeat</keyword>
<reference evidence="5" key="1">
    <citation type="submission" date="2023-03" db="UniProtKB">
        <authorList>
            <consortium name="WormBaseParasite"/>
        </authorList>
    </citation>
    <scope>IDENTIFICATION</scope>
</reference>
<keyword evidence="4" id="KW-1185">Reference proteome</keyword>
<dbReference type="PROSITE" id="PS50005">
    <property type="entry name" value="TPR"/>
    <property type="match status" value="1"/>
</dbReference>
<dbReference type="InterPro" id="IPR011990">
    <property type="entry name" value="TPR-like_helical_dom_sf"/>
</dbReference>
<sequence>MRPHSMGSSRKSSSSWSRIQSRTSSCSDSRDDRDSDLNARCEDLLKNGALQRFLKQEPPRLRTDVDEMPPFECFISDVQAIDAKRKFMSDVNVGDELCVRVRRVELAAIYVQPLCVLRPFRRTLSWIDDFQVLVNRNVQSARDIRPNDLLKVVVAESDEARLLNLIMDDSAELLSEADLPAYFRSSKSLQRGCTFEECLSNYDRLNNPNLAQLYGVEVDSTVSFLPELQGVDFSSKTRAPYLRRKQDEESSMQSTLKGVERIREGESQLAIQHFNKALSLFERNIEAVVGRAAAYANLGDYNAAENDLDKALTMNRNHGNAQAYMVETLLQAAKKMEELNKLDEAKAKYEKILRIKDDTRARERLRRLDRSPAVQEITVTKRRKRLSSAEKEEIRRNEHERKEKERRERRKTAEKLAEIERFIAQLKEEKT</sequence>
<dbReference type="InterPro" id="IPR019734">
    <property type="entry name" value="TPR_rpt"/>
</dbReference>
<dbReference type="InterPro" id="IPR039190">
    <property type="entry name" value="TTC14"/>
</dbReference>
<evidence type="ECO:0000256" key="1">
    <source>
        <dbReference type="PROSITE-ProRule" id="PRU00339"/>
    </source>
</evidence>
<feature type="repeat" description="TPR" evidence="1">
    <location>
        <begin position="285"/>
        <end position="318"/>
    </location>
</feature>
<keyword evidence="2" id="KW-0175">Coiled coil</keyword>
<dbReference type="SMART" id="SM00028">
    <property type="entry name" value="TPR"/>
    <property type="match status" value="3"/>
</dbReference>